<dbReference type="GO" id="GO:0005096">
    <property type="term" value="F:GTPase activator activity"/>
    <property type="evidence" value="ECO:0007669"/>
    <property type="project" value="TreeGrafter"/>
</dbReference>
<gene>
    <name evidence="2" type="ORF">TAPDE_003481</name>
</gene>
<evidence type="ECO:0000313" key="3">
    <source>
        <dbReference type="Proteomes" id="UP000013776"/>
    </source>
</evidence>
<evidence type="ECO:0000256" key="1">
    <source>
        <dbReference type="ARBA" id="ARBA00008433"/>
    </source>
</evidence>
<dbReference type="OrthoDB" id="338854at2759"/>
<sequence>MVCDFASLKAEGDIPFPRILGVFFAIFHPQAGPTVIYQVPSDFIGSSAIKIGGEQECCVDMDSISEYIIPKQQLCDRMICVCNSGYRVLGYPIRVEGVHYERNAFIFNCCFVFDESEDVSAYIPVVKRLAKVLQSMEELKKSLSLESERPIVQDVIEQVLEDLNTFGECRIPIIDEEVTLNIKLFRQYPQPMNVKAWHVPVPLIPLTNLTDNNWDLTVQRLIPHINGVSSVKQISEAADVDPLLAEKCMEHLLYYNTIVVTDIFQFNAVYAVTPELDTLNFNPREQEECCAYIVANPTGVVLKWSMVFELYASLRHGLMLKEWMKLHLSEVRGIDPRRFITYGIIHGFVYRIHTYPYLAPEQRTTATAALADGTRHFDELCTYLSKAPGDVLAKLQACGPVQLIYS</sequence>
<dbReference type="GO" id="GO:1990130">
    <property type="term" value="C:GATOR1 complex"/>
    <property type="evidence" value="ECO:0007669"/>
    <property type="project" value="TreeGrafter"/>
</dbReference>
<dbReference type="GO" id="GO:0005774">
    <property type="term" value="C:vacuolar membrane"/>
    <property type="evidence" value="ECO:0007669"/>
    <property type="project" value="TreeGrafter"/>
</dbReference>
<accession>R4XJ82</accession>
<dbReference type="PANTHER" id="PTHR12991">
    <property type="entry name" value="NITROGEN PERMEASE REGULATOR 2/TUMOR SUPPRESSOR CANDIDATE 4"/>
    <property type="match status" value="1"/>
</dbReference>
<dbReference type="Proteomes" id="UP000013776">
    <property type="component" value="Unassembled WGS sequence"/>
</dbReference>
<dbReference type="STRING" id="1097556.R4XJ82"/>
<keyword evidence="3" id="KW-1185">Reference proteome</keyword>
<proteinExistence type="inferred from homology"/>
<dbReference type="GO" id="GO:0010508">
    <property type="term" value="P:positive regulation of autophagy"/>
    <property type="evidence" value="ECO:0007669"/>
    <property type="project" value="TreeGrafter"/>
</dbReference>
<protein>
    <submittedName>
        <fullName evidence="2">Nitrogen permease regulator 2</fullName>
    </submittedName>
</protein>
<dbReference type="AlphaFoldDB" id="R4XJ82"/>
<comment type="similarity">
    <text evidence="1">Belongs to the NPR2 family.</text>
</comment>
<dbReference type="PANTHER" id="PTHR12991:SF10">
    <property type="entry name" value="GATOR COMPLEX PROTEIN NPRL2"/>
    <property type="match status" value="1"/>
</dbReference>
<dbReference type="eggNOG" id="KOG3789">
    <property type="taxonomic scope" value="Eukaryota"/>
</dbReference>
<dbReference type="VEuPathDB" id="FungiDB:TAPDE_003481"/>
<dbReference type="EMBL" id="CAHR02000147">
    <property type="protein sequence ID" value="CCG83425.1"/>
    <property type="molecule type" value="Genomic_DNA"/>
</dbReference>
<organism evidence="2 3">
    <name type="scientific">Taphrina deformans (strain PYCC 5710 / ATCC 11124 / CBS 356.35 / IMI 108563 / JCM 9778 / NBRC 8474)</name>
    <name type="common">Peach leaf curl fungus</name>
    <name type="synonym">Lalaria deformans</name>
    <dbReference type="NCBI Taxonomy" id="1097556"/>
    <lineage>
        <taxon>Eukaryota</taxon>
        <taxon>Fungi</taxon>
        <taxon>Dikarya</taxon>
        <taxon>Ascomycota</taxon>
        <taxon>Taphrinomycotina</taxon>
        <taxon>Taphrinomycetes</taxon>
        <taxon>Taphrinales</taxon>
        <taxon>Taphrinaceae</taxon>
        <taxon>Taphrina</taxon>
    </lineage>
</organism>
<dbReference type="InterPro" id="IPR009348">
    <property type="entry name" value="NPR2-like"/>
</dbReference>
<dbReference type="Pfam" id="PF06218">
    <property type="entry name" value="NPR2"/>
    <property type="match status" value="3"/>
</dbReference>
<evidence type="ECO:0000313" key="2">
    <source>
        <dbReference type="EMBL" id="CCG83425.1"/>
    </source>
</evidence>
<comment type="caution">
    <text evidence="2">The sequence shown here is derived from an EMBL/GenBank/DDBJ whole genome shotgun (WGS) entry which is preliminary data.</text>
</comment>
<name>R4XJ82_TAPDE</name>
<reference evidence="2 3" key="1">
    <citation type="journal article" date="2013" name="MBio">
        <title>Genome sequencing of the plant pathogen Taphrina deformans, the causal agent of peach leaf curl.</title>
        <authorList>
            <person name="Cisse O.H."/>
            <person name="Almeida J.M.G.C.F."/>
            <person name="Fonseca A."/>
            <person name="Kumar A.A."/>
            <person name="Salojaervi J."/>
            <person name="Overmyer K."/>
            <person name="Hauser P.M."/>
            <person name="Pagni M."/>
        </authorList>
    </citation>
    <scope>NUCLEOTIDE SEQUENCE [LARGE SCALE GENOMIC DNA]</scope>
    <source>
        <strain evidence="3">PYCC 5710 / ATCC 11124 / CBS 356.35 / IMI 108563 / JCM 9778 / NBRC 8474</strain>
    </source>
</reference>
<dbReference type="GO" id="GO:1904262">
    <property type="term" value="P:negative regulation of TORC1 signaling"/>
    <property type="evidence" value="ECO:0007669"/>
    <property type="project" value="TreeGrafter"/>
</dbReference>